<proteinExistence type="predicted"/>
<dbReference type="EMBL" id="ML120376">
    <property type="protein sequence ID" value="RPB00914.1"/>
    <property type="molecule type" value="Genomic_DNA"/>
</dbReference>
<dbReference type="AlphaFoldDB" id="A0A3N4JRG1"/>
<sequence length="186" mass="21555">MFYHWKAIMLPCFLDFAEKEATAQGNLHILLQKYYPVLFLFARDHLSISEGLGNEESIDWFVKTRLAEIENSVCQMKAIFMPTLSDCSPNPSPTSDARQQLCGSNTELDQDSYSAEESTHPISTKNEYLVQKMVDAMEDDSDTYDSESVLPYRKWRNMTRENYYDLALRITVMLSPYKTLFSIADW</sequence>
<evidence type="ECO:0000313" key="1">
    <source>
        <dbReference type="EMBL" id="RPB00914.1"/>
    </source>
</evidence>
<protein>
    <submittedName>
        <fullName evidence="1">Uncharacterized protein</fullName>
    </submittedName>
</protein>
<gene>
    <name evidence="1" type="ORF">L873DRAFT_710315</name>
</gene>
<name>A0A3N4JRG1_9PEZI</name>
<accession>A0A3N4JRG1</accession>
<dbReference type="Proteomes" id="UP000276215">
    <property type="component" value="Unassembled WGS sequence"/>
</dbReference>
<evidence type="ECO:0000313" key="2">
    <source>
        <dbReference type="Proteomes" id="UP000276215"/>
    </source>
</evidence>
<organism evidence="1 2">
    <name type="scientific">Choiromyces venosus 120613-1</name>
    <dbReference type="NCBI Taxonomy" id="1336337"/>
    <lineage>
        <taxon>Eukaryota</taxon>
        <taxon>Fungi</taxon>
        <taxon>Dikarya</taxon>
        <taxon>Ascomycota</taxon>
        <taxon>Pezizomycotina</taxon>
        <taxon>Pezizomycetes</taxon>
        <taxon>Pezizales</taxon>
        <taxon>Tuberaceae</taxon>
        <taxon>Choiromyces</taxon>
    </lineage>
</organism>
<reference evidence="1 2" key="1">
    <citation type="journal article" date="2018" name="Nat. Ecol. Evol.">
        <title>Pezizomycetes genomes reveal the molecular basis of ectomycorrhizal truffle lifestyle.</title>
        <authorList>
            <person name="Murat C."/>
            <person name="Payen T."/>
            <person name="Noel B."/>
            <person name="Kuo A."/>
            <person name="Morin E."/>
            <person name="Chen J."/>
            <person name="Kohler A."/>
            <person name="Krizsan K."/>
            <person name="Balestrini R."/>
            <person name="Da Silva C."/>
            <person name="Montanini B."/>
            <person name="Hainaut M."/>
            <person name="Levati E."/>
            <person name="Barry K.W."/>
            <person name="Belfiori B."/>
            <person name="Cichocki N."/>
            <person name="Clum A."/>
            <person name="Dockter R.B."/>
            <person name="Fauchery L."/>
            <person name="Guy J."/>
            <person name="Iotti M."/>
            <person name="Le Tacon F."/>
            <person name="Lindquist E.A."/>
            <person name="Lipzen A."/>
            <person name="Malagnac F."/>
            <person name="Mello A."/>
            <person name="Molinier V."/>
            <person name="Miyauchi S."/>
            <person name="Poulain J."/>
            <person name="Riccioni C."/>
            <person name="Rubini A."/>
            <person name="Sitrit Y."/>
            <person name="Splivallo R."/>
            <person name="Traeger S."/>
            <person name="Wang M."/>
            <person name="Zifcakova L."/>
            <person name="Wipf D."/>
            <person name="Zambonelli A."/>
            <person name="Paolocci F."/>
            <person name="Nowrousian M."/>
            <person name="Ottonello S."/>
            <person name="Baldrian P."/>
            <person name="Spatafora J.W."/>
            <person name="Henrissat B."/>
            <person name="Nagy L.G."/>
            <person name="Aury J.M."/>
            <person name="Wincker P."/>
            <person name="Grigoriev I.V."/>
            <person name="Bonfante P."/>
            <person name="Martin F.M."/>
        </authorList>
    </citation>
    <scope>NUCLEOTIDE SEQUENCE [LARGE SCALE GENOMIC DNA]</scope>
    <source>
        <strain evidence="1 2">120613-1</strain>
    </source>
</reference>
<keyword evidence="2" id="KW-1185">Reference proteome</keyword>